<protein>
    <submittedName>
        <fullName evidence="2">Uncharacterized protein</fullName>
    </submittedName>
</protein>
<evidence type="ECO:0000313" key="1">
    <source>
        <dbReference type="EMBL" id="CEK89205.1"/>
    </source>
</evidence>
<evidence type="ECO:0000313" key="2">
    <source>
        <dbReference type="EMBL" id="CEK89206.1"/>
    </source>
</evidence>
<accession>A0A0B7BA69</accession>
<gene>
    <name evidence="2" type="primary">ORF169557</name>
    <name evidence="1" type="synonym">ORF169555</name>
</gene>
<proteinExistence type="predicted"/>
<dbReference type="AlphaFoldDB" id="A0A0B7BA69"/>
<dbReference type="EMBL" id="HACG01042341">
    <property type="protein sequence ID" value="CEK89206.1"/>
    <property type="molecule type" value="Transcribed_RNA"/>
</dbReference>
<organism evidence="2">
    <name type="scientific">Arion vulgaris</name>
    <dbReference type="NCBI Taxonomy" id="1028688"/>
    <lineage>
        <taxon>Eukaryota</taxon>
        <taxon>Metazoa</taxon>
        <taxon>Spiralia</taxon>
        <taxon>Lophotrochozoa</taxon>
        <taxon>Mollusca</taxon>
        <taxon>Gastropoda</taxon>
        <taxon>Heterobranchia</taxon>
        <taxon>Euthyneura</taxon>
        <taxon>Panpulmonata</taxon>
        <taxon>Eupulmonata</taxon>
        <taxon>Stylommatophora</taxon>
        <taxon>Helicina</taxon>
        <taxon>Arionoidea</taxon>
        <taxon>Arionidae</taxon>
        <taxon>Arion</taxon>
    </lineage>
</organism>
<dbReference type="EMBL" id="HACG01042340">
    <property type="protein sequence ID" value="CEK89205.1"/>
    <property type="molecule type" value="Transcribed_RNA"/>
</dbReference>
<reference evidence="2" key="1">
    <citation type="submission" date="2014-12" db="EMBL/GenBank/DDBJ databases">
        <title>Insight into the proteome of Arion vulgaris.</title>
        <authorList>
            <person name="Aradska J."/>
            <person name="Bulat T."/>
            <person name="Smidak R."/>
            <person name="Sarate P."/>
            <person name="Gangsoo J."/>
            <person name="Sialana F."/>
            <person name="Bilban M."/>
            <person name="Lubec G."/>
        </authorList>
    </citation>
    <scope>NUCLEOTIDE SEQUENCE</scope>
    <source>
        <tissue evidence="2">Skin</tissue>
    </source>
</reference>
<name>A0A0B7BA69_9EUPU</name>
<sequence>MDLFLQHLSQDEETGLLLLVEIIIDKYIYSFKVCTRLIVSTCMNTLRESLVQFPVLYNPTC</sequence>